<feature type="domain" description="Metallo-beta-lactamase" evidence="1">
    <location>
        <begin position="83"/>
        <end position="194"/>
    </location>
</feature>
<dbReference type="Proteomes" id="UP000578449">
    <property type="component" value="Unassembled WGS sequence"/>
</dbReference>
<organism evidence="3 4">
    <name type="scientific">Thermocatellispora tengchongensis</name>
    <dbReference type="NCBI Taxonomy" id="1073253"/>
    <lineage>
        <taxon>Bacteria</taxon>
        <taxon>Bacillati</taxon>
        <taxon>Actinomycetota</taxon>
        <taxon>Actinomycetes</taxon>
        <taxon>Streptosporangiales</taxon>
        <taxon>Streptosporangiaceae</taxon>
        <taxon>Thermocatellispora</taxon>
    </lineage>
</organism>
<comment type="caution">
    <text evidence="3">The sequence shown here is derived from an EMBL/GenBank/DDBJ whole genome shotgun (WGS) entry which is preliminary data.</text>
</comment>
<evidence type="ECO:0000313" key="4">
    <source>
        <dbReference type="Proteomes" id="UP000578449"/>
    </source>
</evidence>
<proteinExistence type="predicted"/>
<dbReference type="Gene3D" id="3.60.15.10">
    <property type="entry name" value="Ribonuclease Z/Hydroxyacylglutathione hydrolase-like"/>
    <property type="match status" value="1"/>
</dbReference>
<gene>
    <name evidence="3" type="ORF">HNP84_005781</name>
</gene>
<dbReference type="GO" id="GO:0051920">
    <property type="term" value="F:peroxiredoxin activity"/>
    <property type="evidence" value="ECO:0007669"/>
    <property type="project" value="InterPro"/>
</dbReference>
<accession>A0A840PFW7</accession>
<protein>
    <submittedName>
        <fullName evidence="3">Glyoxylase-like metal-dependent hydrolase (Beta-lactamase superfamily II)/alkylhydroperoxidase family enzyme</fullName>
    </submittedName>
</protein>
<keyword evidence="3" id="KW-0560">Oxidoreductase</keyword>
<dbReference type="Gene3D" id="1.20.1290.10">
    <property type="entry name" value="AhpD-like"/>
    <property type="match status" value="1"/>
</dbReference>
<dbReference type="PANTHER" id="PTHR34846">
    <property type="entry name" value="4-CARBOXYMUCONOLACTONE DECARBOXYLASE FAMILY PROTEIN (AFU_ORTHOLOGUE AFUA_6G11590)"/>
    <property type="match status" value="1"/>
</dbReference>
<dbReference type="GO" id="GO:0016787">
    <property type="term" value="F:hydrolase activity"/>
    <property type="evidence" value="ECO:0007669"/>
    <property type="project" value="UniProtKB-KW"/>
</dbReference>
<feature type="domain" description="Carboxymuconolactone decarboxylase-like" evidence="2">
    <location>
        <begin position="329"/>
        <end position="400"/>
    </location>
</feature>
<keyword evidence="3" id="KW-0575">Peroxidase</keyword>
<evidence type="ECO:0000313" key="3">
    <source>
        <dbReference type="EMBL" id="MBB5136037.1"/>
    </source>
</evidence>
<dbReference type="InterPro" id="IPR003779">
    <property type="entry name" value="CMD-like"/>
</dbReference>
<keyword evidence="4" id="KW-1185">Reference proteome</keyword>
<sequence length="477" mass="51010">MSRHVWAGVGDDGRQGGNHAFLPNATESLLVNVARDEWSTRRLAAALTAVLPGASVGRVVVTDAASYRTWGHRGLAEDGAGPAFLVSDLVAAELRRRPAPPAELAGAEALLPAAGFGTGVELRAGGTVVELMELGPAFADGNTVVWVPEDRTLITGDVVCAGTHPAAWSGSLPAWHAACERLAALRPAVVVPGHGPVTGHAGLIDFRDYLEHLLTEVDARFARGMPVEEAAVDIPLGGWSEWAHPENLAVTVATRYRELGATMSESESETVAAEIAAGLRPRPRIAPLPPGERDARTRMALGVADGDSAIFEFHRANLPNIHTTLVRHPDLYEQTVPIARGVVSGVLPPRDRELTILRSAWRCGAVYQWSHHRHVALGVGLTEAEIDLLSHDIDKGAWAPHEAAVLSLVDELNATAAVTEETWAALAAHFTTQQLIELVTLVGEYHKVSFQLNAWRVPVEAWVGPIRLPSGWPGLRP</sequence>
<evidence type="ECO:0000259" key="1">
    <source>
        <dbReference type="Pfam" id="PF00753"/>
    </source>
</evidence>
<reference evidence="3 4" key="1">
    <citation type="submission" date="2020-08" db="EMBL/GenBank/DDBJ databases">
        <title>Genomic Encyclopedia of Type Strains, Phase IV (KMG-IV): sequencing the most valuable type-strain genomes for metagenomic binning, comparative biology and taxonomic classification.</title>
        <authorList>
            <person name="Goeker M."/>
        </authorList>
    </citation>
    <scope>NUCLEOTIDE SEQUENCE [LARGE SCALE GENOMIC DNA]</scope>
    <source>
        <strain evidence="3 4">DSM 45615</strain>
    </source>
</reference>
<dbReference type="InterPro" id="IPR001279">
    <property type="entry name" value="Metallo-B-lactamas"/>
</dbReference>
<evidence type="ECO:0000259" key="2">
    <source>
        <dbReference type="Pfam" id="PF02627"/>
    </source>
</evidence>
<dbReference type="RefSeq" id="WP_185052964.1">
    <property type="nucleotide sequence ID" value="NZ_BAABIX010000017.1"/>
</dbReference>
<dbReference type="InterPro" id="IPR036866">
    <property type="entry name" value="RibonucZ/Hydroxyglut_hydro"/>
</dbReference>
<dbReference type="Pfam" id="PF02627">
    <property type="entry name" value="CMD"/>
    <property type="match status" value="1"/>
</dbReference>
<name>A0A840PFW7_9ACTN</name>
<dbReference type="Pfam" id="PF00753">
    <property type="entry name" value="Lactamase_B"/>
    <property type="match status" value="1"/>
</dbReference>
<dbReference type="PANTHER" id="PTHR34846:SF5">
    <property type="entry name" value="CARBOXYMUCONOLACTONE DECARBOXYLASE-LIKE DOMAIN-CONTAINING PROTEIN"/>
    <property type="match status" value="1"/>
</dbReference>
<keyword evidence="3" id="KW-0378">Hydrolase</keyword>
<dbReference type="SUPFAM" id="SSF56281">
    <property type="entry name" value="Metallo-hydrolase/oxidoreductase"/>
    <property type="match status" value="1"/>
</dbReference>
<dbReference type="InterPro" id="IPR029032">
    <property type="entry name" value="AhpD-like"/>
</dbReference>
<dbReference type="EMBL" id="JACHGN010000013">
    <property type="protein sequence ID" value="MBB5136037.1"/>
    <property type="molecule type" value="Genomic_DNA"/>
</dbReference>
<dbReference type="SUPFAM" id="SSF69118">
    <property type="entry name" value="AhpD-like"/>
    <property type="match status" value="1"/>
</dbReference>
<dbReference type="AlphaFoldDB" id="A0A840PFW7"/>